<dbReference type="Pfam" id="PF04315">
    <property type="entry name" value="EpmC"/>
    <property type="match status" value="1"/>
</dbReference>
<comment type="caution">
    <text evidence="1">The sequence shown here is derived from an EMBL/GenBank/DDBJ whole genome shotgun (WGS) entry which is preliminary data.</text>
</comment>
<proteinExistence type="predicted"/>
<name>A0A255YSU2_9PROT</name>
<dbReference type="OrthoDB" id="7270662at2"/>
<evidence type="ECO:0008006" key="3">
    <source>
        <dbReference type="Google" id="ProtNLM"/>
    </source>
</evidence>
<dbReference type="RefSeq" id="WP_094457935.1">
    <property type="nucleotide sequence ID" value="NZ_NOXU01000031.1"/>
</dbReference>
<evidence type="ECO:0000313" key="1">
    <source>
        <dbReference type="EMBL" id="OYQ32273.1"/>
    </source>
</evidence>
<keyword evidence="2" id="KW-1185">Reference proteome</keyword>
<dbReference type="Proteomes" id="UP000216998">
    <property type="component" value="Unassembled WGS sequence"/>
</dbReference>
<sequence>MQLTTIPDALLPDALATLASHLPPGSLTAQVLTRIAATRDLIALGVDTPAHRAAAVDLARAFGIGVIDEAPQDAFSYDGRAIRTRSEAYVLIHEVAHWLVAPPERRSLIDFGLGAGPESGRIDEANHAIAVGKEEQIREEALASLLGILWEVELGQPAILAFLEQNWLEGWERPSCAENLIDNVEALFQAGLINADGRPIPPESCVDCARAAA</sequence>
<reference evidence="1 2" key="1">
    <citation type="submission" date="2017-07" db="EMBL/GenBank/DDBJ databases">
        <title>Niveispirillum cyanobacteriorum sp. nov., isolated from cyanobacterial aggregates in a eutrophic lake.</title>
        <authorList>
            <person name="Cai H."/>
        </authorList>
    </citation>
    <scope>NUCLEOTIDE SEQUENCE [LARGE SCALE GENOMIC DNA]</scope>
    <source>
        <strain evidence="2">TH1-14</strain>
    </source>
</reference>
<dbReference type="EMBL" id="NOXU01000031">
    <property type="protein sequence ID" value="OYQ32273.1"/>
    <property type="molecule type" value="Genomic_DNA"/>
</dbReference>
<accession>A0A255YSU2</accession>
<evidence type="ECO:0000313" key="2">
    <source>
        <dbReference type="Proteomes" id="UP000216998"/>
    </source>
</evidence>
<dbReference type="InterPro" id="IPR007411">
    <property type="entry name" value="EpmC"/>
</dbReference>
<protein>
    <recommendedName>
        <fullName evidence="3">Elongation factor P hydroxylase</fullName>
    </recommendedName>
</protein>
<gene>
    <name evidence="1" type="ORF">CHU95_15795</name>
</gene>
<dbReference type="AlphaFoldDB" id="A0A255YSU2"/>
<organism evidence="1 2">
    <name type="scientific">Niveispirillum lacus</name>
    <dbReference type="NCBI Taxonomy" id="1981099"/>
    <lineage>
        <taxon>Bacteria</taxon>
        <taxon>Pseudomonadati</taxon>
        <taxon>Pseudomonadota</taxon>
        <taxon>Alphaproteobacteria</taxon>
        <taxon>Rhodospirillales</taxon>
        <taxon>Azospirillaceae</taxon>
        <taxon>Niveispirillum</taxon>
    </lineage>
</organism>